<proteinExistence type="predicted"/>
<organism evidence="1 2">
    <name type="scientific">Namhaeicola litoreus</name>
    <dbReference type="NCBI Taxonomy" id="1052145"/>
    <lineage>
        <taxon>Bacteria</taxon>
        <taxon>Pseudomonadati</taxon>
        <taxon>Bacteroidota</taxon>
        <taxon>Flavobacteriia</taxon>
        <taxon>Flavobacteriales</taxon>
        <taxon>Flavobacteriaceae</taxon>
        <taxon>Namhaeicola</taxon>
    </lineage>
</organism>
<accession>A0ABW3Y3C3</accession>
<evidence type="ECO:0008006" key="3">
    <source>
        <dbReference type="Google" id="ProtNLM"/>
    </source>
</evidence>
<dbReference type="EMBL" id="JBHTMY010000003">
    <property type="protein sequence ID" value="MFD1316392.1"/>
    <property type="molecule type" value="Genomic_DNA"/>
</dbReference>
<reference evidence="2" key="1">
    <citation type="journal article" date="2019" name="Int. J. Syst. Evol. Microbiol.">
        <title>The Global Catalogue of Microorganisms (GCM) 10K type strain sequencing project: providing services to taxonomists for standard genome sequencing and annotation.</title>
        <authorList>
            <consortium name="The Broad Institute Genomics Platform"/>
            <consortium name="The Broad Institute Genome Sequencing Center for Infectious Disease"/>
            <person name="Wu L."/>
            <person name="Ma J."/>
        </authorList>
    </citation>
    <scope>NUCLEOTIDE SEQUENCE [LARGE SCALE GENOMIC DNA]</scope>
    <source>
        <strain evidence="2">CCUG 61485</strain>
    </source>
</reference>
<comment type="caution">
    <text evidence="1">The sequence shown here is derived from an EMBL/GenBank/DDBJ whole genome shotgun (WGS) entry which is preliminary data.</text>
</comment>
<evidence type="ECO:0000313" key="2">
    <source>
        <dbReference type="Proteomes" id="UP001597201"/>
    </source>
</evidence>
<dbReference type="Proteomes" id="UP001597201">
    <property type="component" value="Unassembled WGS sequence"/>
</dbReference>
<gene>
    <name evidence="1" type="ORF">ACFQ39_12255</name>
</gene>
<keyword evidence="2" id="KW-1185">Reference proteome</keyword>
<evidence type="ECO:0000313" key="1">
    <source>
        <dbReference type="EMBL" id="MFD1316392.1"/>
    </source>
</evidence>
<name>A0ABW3Y3C3_9FLAO</name>
<protein>
    <recommendedName>
        <fullName evidence="3">Fibronectin type III-like domain-containing protein</fullName>
    </recommendedName>
</protein>
<dbReference type="RefSeq" id="WP_377179323.1">
    <property type="nucleotide sequence ID" value="NZ_JBHTMY010000003.1"/>
</dbReference>
<sequence>MVNFGRNAGVKTIFKMTVYGVDEFIWEDSWLIKKGEYKIYIDARKVIWQRYSMNISVSGYDVV</sequence>